<evidence type="ECO:0000256" key="1">
    <source>
        <dbReference type="ARBA" id="ARBA00004196"/>
    </source>
</evidence>
<keyword evidence="5" id="KW-0812">Transmembrane</keyword>
<dbReference type="InterPro" id="IPR025380">
    <property type="entry name" value="DUF4369"/>
</dbReference>
<dbReference type="GO" id="GO:0016491">
    <property type="term" value="F:oxidoreductase activity"/>
    <property type="evidence" value="ECO:0007669"/>
    <property type="project" value="InterPro"/>
</dbReference>
<evidence type="ECO:0000313" key="8">
    <source>
        <dbReference type="Proteomes" id="UP000326903"/>
    </source>
</evidence>
<dbReference type="GO" id="GO:0017004">
    <property type="term" value="P:cytochrome complex assembly"/>
    <property type="evidence" value="ECO:0007669"/>
    <property type="project" value="UniProtKB-KW"/>
</dbReference>
<proteinExistence type="predicted"/>
<keyword evidence="5" id="KW-0472">Membrane</keyword>
<evidence type="ECO:0000259" key="6">
    <source>
        <dbReference type="PROSITE" id="PS51352"/>
    </source>
</evidence>
<sequence>MHDAYGGYYKMLSILHEHLFLINLNNFTSNSKSMRIFFSVSVLLMLSAATIAQGFKVTLQSPNYKNGLTYLTYYYGKNINIEDSAIISDKGVAIFEKKEKLQPGVYSIVFPGKNKLYDFLVDKEQVISIKADTSDLINKTIVTGSRENILFQKYQKFVASKGDNLQREITAYKNSKTKSDSLLHEKNYNELNKELNDYRDNIIKENPESMLAALLTSMKEPKILNAKPVTRQDSIDNYDYYKKHYWDGISFMDDRIIRTPFFLPKVERYFREVLSPSPDSIIRESDYLLLRARTAPEMYKFLLNWLTDEYINPKYMGQDAVFVHLFEKYHSKGVSSWLNEKQMTAISNRAYMLMSNLIGEQAANLEMVDSTGNPRSLYDVNAPYTIVCFWDPTCSHCREEVPKMDSIFHAKWEKEGVKMYGVLTDTKEQPKWREFINKYNLQSWINVYQTEGQKKIEEDAKKPSYKQLYDVTQTPTLYLLDKDKRIIAKKLTWQQMDDVLQMKINNKPLNNTNNAQK</sequence>
<gene>
    <name evidence="7" type="ORF">FW778_07980</name>
</gene>
<dbReference type="SUPFAM" id="SSF52833">
    <property type="entry name" value="Thioredoxin-like"/>
    <property type="match status" value="1"/>
</dbReference>
<keyword evidence="4" id="KW-0676">Redox-active center</keyword>
<dbReference type="Proteomes" id="UP000326903">
    <property type="component" value="Unassembled WGS sequence"/>
</dbReference>
<dbReference type="Gene3D" id="3.40.30.10">
    <property type="entry name" value="Glutaredoxin"/>
    <property type="match status" value="1"/>
</dbReference>
<evidence type="ECO:0000256" key="3">
    <source>
        <dbReference type="ARBA" id="ARBA00023157"/>
    </source>
</evidence>
<dbReference type="CDD" id="cd02966">
    <property type="entry name" value="TlpA_like_family"/>
    <property type="match status" value="1"/>
</dbReference>
<evidence type="ECO:0000256" key="4">
    <source>
        <dbReference type="ARBA" id="ARBA00023284"/>
    </source>
</evidence>
<dbReference type="AlphaFoldDB" id="A0A5J5IMG6"/>
<protein>
    <submittedName>
        <fullName evidence="7">DUF5106 domain-containing protein</fullName>
    </submittedName>
</protein>
<feature type="domain" description="Thioredoxin" evidence="6">
    <location>
        <begin position="356"/>
        <end position="492"/>
    </location>
</feature>
<evidence type="ECO:0000256" key="2">
    <source>
        <dbReference type="ARBA" id="ARBA00022748"/>
    </source>
</evidence>
<dbReference type="PROSITE" id="PS51352">
    <property type="entry name" value="THIOREDOXIN_2"/>
    <property type="match status" value="1"/>
</dbReference>
<dbReference type="InterPro" id="IPR000866">
    <property type="entry name" value="AhpC/TSA"/>
</dbReference>
<keyword evidence="3" id="KW-1015">Disulfide bond</keyword>
<name>A0A5J5IMG6_9BACT</name>
<dbReference type="Pfam" id="PF14289">
    <property type="entry name" value="DUF4369"/>
    <property type="match status" value="1"/>
</dbReference>
<evidence type="ECO:0000313" key="7">
    <source>
        <dbReference type="EMBL" id="KAA9041941.1"/>
    </source>
</evidence>
<dbReference type="Pfam" id="PF00578">
    <property type="entry name" value="AhpC-TSA"/>
    <property type="match status" value="1"/>
</dbReference>
<dbReference type="InterPro" id="IPR013766">
    <property type="entry name" value="Thioredoxin_domain"/>
</dbReference>
<feature type="transmembrane region" description="Helical" evidence="5">
    <location>
        <begin position="36"/>
        <end position="55"/>
    </location>
</feature>
<keyword evidence="2" id="KW-0201">Cytochrome c-type biogenesis</keyword>
<dbReference type="InterPro" id="IPR036249">
    <property type="entry name" value="Thioredoxin-like_sf"/>
</dbReference>
<dbReference type="InterPro" id="IPR033395">
    <property type="entry name" value="DUF5106"/>
</dbReference>
<dbReference type="GO" id="GO:0016209">
    <property type="term" value="F:antioxidant activity"/>
    <property type="evidence" value="ECO:0007669"/>
    <property type="project" value="InterPro"/>
</dbReference>
<comment type="caution">
    <text evidence="7">The sequence shown here is derived from an EMBL/GenBank/DDBJ whole genome shotgun (WGS) entry which is preliminary data.</text>
</comment>
<evidence type="ECO:0000256" key="5">
    <source>
        <dbReference type="SAM" id="Phobius"/>
    </source>
</evidence>
<keyword evidence="8" id="KW-1185">Reference proteome</keyword>
<dbReference type="GO" id="GO:0030313">
    <property type="term" value="C:cell envelope"/>
    <property type="evidence" value="ECO:0007669"/>
    <property type="project" value="UniProtKB-SubCell"/>
</dbReference>
<accession>A0A5J5IMG6</accession>
<dbReference type="PANTHER" id="PTHR42852">
    <property type="entry name" value="THIOL:DISULFIDE INTERCHANGE PROTEIN DSBE"/>
    <property type="match status" value="1"/>
</dbReference>
<dbReference type="PANTHER" id="PTHR42852:SF6">
    <property type="entry name" value="THIOL:DISULFIDE INTERCHANGE PROTEIN DSBE"/>
    <property type="match status" value="1"/>
</dbReference>
<dbReference type="Pfam" id="PF17127">
    <property type="entry name" value="DUF5106"/>
    <property type="match status" value="1"/>
</dbReference>
<dbReference type="EMBL" id="VYQF01000001">
    <property type="protein sequence ID" value="KAA9041941.1"/>
    <property type="molecule type" value="Genomic_DNA"/>
</dbReference>
<keyword evidence="5" id="KW-1133">Transmembrane helix</keyword>
<comment type="subcellular location">
    <subcellularLocation>
        <location evidence="1">Cell envelope</location>
    </subcellularLocation>
</comment>
<dbReference type="InterPro" id="IPR050553">
    <property type="entry name" value="Thioredoxin_ResA/DsbE_sf"/>
</dbReference>
<reference evidence="7 8" key="1">
    <citation type="submission" date="2019-09" db="EMBL/GenBank/DDBJ databases">
        <title>Draft genome sequence of Ginsengibacter sp. BR5-29.</title>
        <authorList>
            <person name="Im W.-T."/>
        </authorList>
    </citation>
    <scope>NUCLEOTIDE SEQUENCE [LARGE SCALE GENOMIC DNA]</scope>
    <source>
        <strain evidence="7 8">BR5-29</strain>
    </source>
</reference>
<organism evidence="7 8">
    <name type="scientific">Ginsengibacter hankyongi</name>
    <dbReference type="NCBI Taxonomy" id="2607284"/>
    <lineage>
        <taxon>Bacteria</taxon>
        <taxon>Pseudomonadati</taxon>
        <taxon>Bacteroidota</taxon>
        <taxon>Chitinophagia</taxon>
        <taxon>Chitinophagales</taxon>
        <taxon>Chitinophagaceae</taxon>
        <taxon>Ginsengibacter</taxon>
    </lineage>
</organism>